<organism evidence="1 2">
    <name type="scientific">Ajellomyces capsulatus (strain H88)</name>
    <name type="common">Darling's disease fungus</name>
    <name type="synonym">Histoplasma capsulatum</name>
    <dbReference type="NCBI Taxonomy" id="544711"/>
    <lineage>
        <taxon>Eukaryota</taxon>
        <taxon>Fungi</taxon>
        <taxon>Dikarya</taxon>
        <taxon>Ascomycota</taxon>
        <taxon>Pezizomycotina</taxon>
        <taxon>Eurotiomycetes</taxon>
        <taxon>Eurotiomycetidae</taxon>
        <taxon>Onygenales</taxon>
        <taxon>Ajellomycetaceae</taxon>
        <taxon>Histoplasma</taxon>
    </lineage>
</organism>
<evidence type="ECO:0000313" key="2">
    <source>
        <dbReference type="Proteomes" id="UP000663419"/>
    </source>
</evidence>
<name>A0A8A1LU78_AJEC8</name>
<reference evidence="1" key="1">
    <citation type="submission" date="2021-01" db="EMBL/GenBank/DDBJ databases">
        <title>Chromosome-level genome assembly of a human fungal pathogen reveals clustering of transcriptionally co-regulated genes.</title>
        <authorList>
            <person name="Voorhies M."/>
            <person name="Cohen S."/>
            <person name="Shea T.P."/>
            <person name="Petrus S."/>
            <person name="Munoz J.F."/>
            <person name="Poplawski S."/>
            <person name="Goldman W.E."/>
            <person name="Michael T."/>
            <person name="Cuomo C.A."/>
            <person name="Sil A."/>
            <person name="Beyhan S."/>
        </authorList>
    </citation>
    <scope>NUCLEOTIDE SEQUENCE</scope>
    <source>
        <strain evidence="1">H88</strain>
    </source>
</reference>
<accession>A0A8A1LU78</accession>
<dbReference type="EMBL" id="CP069107">
    <property type="protein sequence ID" value="QSS57479.1"/>
    <property type="molecule type" value="Genomic_DNA"/>
</dbReference>
<gene>
    <name evidence="1" type="ORF">I7I53_11671</name>
</gene>
<dbReference type="Proteomes" id="UP000663419">
    <property type="component" value="Chromosome 6"/>
</dbReference>
<dbReference type="AlphaFoldDB" id="A0A8A1LU78"/>
<sequence>MKANHRESRGRYRLPGRWLAHPSTSCTIKQQELERRTEGAVSGKTTQDIKKNGLEFLHCRAQHRRRGFP</sequence>
<protein>
    <submittedName>
        <fullName evidence="1">Uncharacterized protein</fullName>
    </submittedName>
</protein>
<evidence type="ECO:0000313" key="1">
    <source>
        <dbReference type="EMBL" id="QSS57479.1"/>
    </source>
</evidence>
<proteinExistence type="predicted"/>
<dbReference type="VEuPathDB" id="FungiDB:I7I53_11671"/>